<dbReference type="OrthoDB" id="300709at2759"/>
<protein>
    <recommendedName>
        <fullName evidence="3">NmrA-like domain-containing protein</fullName>
    </recommendedName>
</protein>
<dbReference type="Gene3D" id="3.90.25.10">
    <property type="entry name" value="UDP-galactose 4-epimerase, domain 1"/>
    <property type="match status" value="1"/>
</dbReference>
<dbReference type="Gene3D" id="3.40.50.720">
    <property type="entry name" value="NAD(P)-binding Rossmann-like Domain"/>
    <property type="match status" value="1"/>
</dbReference>
<evidence type="ECO:0000256" key="1">
    <source>
        <dbReference type="ARBA" id="ARBA00006328"/>
    </source>
</evidence>
<comment type="similarity">
    <text evidence="1">Belongs to the NmrA-type oxidoreductase family.</text>
</comment>
<dbReference type="GeneID" id="34465673"/>
<dbReference type="CDD" id="cd05251">
    <property type="entry name" value="NmrA_like_SDR_a"/>
    <property type="match status" value="1"/>
</dbReference>
<dbReference type="VEuPathDB" id="FungiDB:ASPGLDRAFT_69909"/>
<dbReference type="RefSeq" id="XP_022396496.1">
    <property type="nucleotide sequence ID" value="XM_022549413.1"/>
</dbReference>
<dbReference type="InterPro" id="IPR008030">
    <property type="entry name" value="NmrA-like"/>
</dbReference>
<organism evidence="4 5">
    <name type="scientific">Aspergillus glaucus CBS 516.65</name>
    <dbReference type="NCBI Taxonomy" id="1160497"/>
    <lineage>
        <taxon>Eukaryota</taxon>
        <taxon>Fungi</taxon>
        <taxon>Dikarya</taxon>
        <taxon>Ascomycota</taxon>
        <taxon>Pezizomycotina</taxon>
        <taxon>Eurotiomycetes</taxon>
        <taxon>Eurotiomycetidae</taxon>
        <taxon>Eurotiales</taxon>
        <taxon>Aspergillaceae</taxon>
        <taxon>Aspergillus</taxon>
        <taxon>Aspergillus subgen. Aspergillus</taxon>
    </lineage>
</organism>
<proteinExistence type="inferred from homology"/>
<dbReference type="InterPro" id="IPR036291">
    <property type="entry name" value="NAD(P)-bd_dom_sf"/>
</dbReference>
<dbReference type="InterPro" id="IPR051164">
    <property type="entry name" value="NmrA-like_oxidored"/>
</dbReference>
<dbReference type="AlphaFoldDB" id="A0A1L9V7A2"/>
<keyword evidence="5" id="KW-1185">Reference proteome</keyword>
<accession>A0A1L9V7A2</accession>
<dbReference type="Proteomes" id="UP000184300">
    <property type="component" value="Unassembled WGS sequence"/>
</dbReference>
<evidence type="ECO:0000313" key="4">
    <source>
        <dbReference type="EMBL" id="OJJ79798.1"/>
    </source>
</evidence>
<reference evidence="5" key="1">
    <citation type="journal article" date="2017" name="Genome Biol.">
        <title>Comparative genomics reveals high biological diversity and specific adaptations in the industrially and medically important fungal genus Aspergillus.</title>
        <authorList>
            <person name="de Vries R.P."/>
            <person name="Riley R."/>
            <person name="Wiebenga A."/>
            <person name="Aguilar-Osorio G."/>
            <person name="Amillis S."/>
            <person name="Uchima C.A."/>
            <person name="Anderluh G."/>
            <person name="Asadollahi M."/>
            <person name="Askin M."/>
            <person name="Barry K."/>
            <person name="Battaglia E."/>
            <person name="Bayram O."/>
            <person name="Benocci T."/>
            <person name="Braus-Stromeyer S.A."/>
            <person name="Caldana C."/>
            <person name="Canovas D."/>
            <person name="Cerqueira G.C."/>
            <person name="Chen F."/>
            <person name="Chen W."/>
            <person name="Choi C."/>
            <person name="Clum A."/>
            <person name="Dos Santos R.A."/>
            <person name="Damasio A.R."/>
            <person name="Diallinas G."/>
            <person name="Emri T."/>
            <person name="Fekete E."/>
            <person name="Flipphi M."/>
            <person name="Freyberg S."/>
            <person name="Gallo A."/>
            <person name="Gournas C."/>
            <person name="Habgood R."/>
            <person name="Hainaut M."/>
            <person name="Harispe M.L."/>
            <person name="Henrissat B."/>
            <person name="Hilden K.S."/>
            <person name="Hope R."/>
            <person name="Hossain A."/>
            <person name="Karabika E."/>
            <person name="Karaffa L."/>
            <person name="Karanyi Z."/>
            <person name="Krasevec N."/>
            <person name="Kuo A."/>
            <person name="Kusch H."/>
            <person name="LaButti K."/>
            <person name="Lagendijk E.L."/>
            <person name="Lapidus A."/>
            <person name="Levasseur A."/>
            <person name="Lindquist E."/>
            <person name="Lipzen A."/>
            <person name="Logrieco A.F."/>
            <person name="MacCabe A."/>
            <person name="Maekelae M.R."/>
            <person name="Malavazi I."/>
            <person name="Melin P."/>
            <person name="Meyer V."/>
            <person name="Mielnichuk N."/>
            <person name="Miskei M."/>
            <person name="Molnar A.P."/>
            <person name="Mule G."/>
            <person name="Ngan C.Y."/>
            <person name="Orejas M."/>
            <person name="Orosz E."/>
            <person name="Ouedraogo J.P."/>
            <person name="Overkamp K.M."/>
            <person name="Park H.-S."/>
            <person name="Perrone G."/>
            <person name="Piumi F."/>
            <person name="Punt P.J."/>
            <person name="Ram A.F."/>
            <person name="Ramon A."/>
            <person name="Rauscher S."/>
            <person name="Record E."/>
            <person name="Riano-Pachon D.M."/>
            <person name="Robert V."/>
            <person name="Roehrig J."/>
            <person name="Ruller R."/>
            <person name="Salamov A."/>
            <person name="Salih N.S."/>
            <person name="Samson R.A."/>
            <person name="Sandor E."/>
            <person name="Sanguinetti M."/>
            <person name="Schuetze T."/>
            <person name="Sepcic K."/>
            <person name="Shelest E."/>
            <person name="Sherlock G."/>
            <person name="Sophianopoulou V."/>
            <person name="Squina F.M."/>
            <person name="Sun H."/>
            <person name="Susca A."/>
            <person name="Todd R.B."/>
            <person name="Tsang A."/>
            <person name="Unkles S.E."/>
            <person name="van de Wiele N."/>
            <person name="van Rossen-Uffink D."/>
            <person name="Oliveira J.V."/>
            <person name="Vesth T.C."/>
            <person name="Visser J."/>
            <person name="Yu J.-H."/>
            <person name="Zhou M."/>
            <person name="Andersen M.R."/>
            <person name="Archer D.B."/>
            <person name="Baker S.E."/>
            <person name="Benoit I."/>
            <person name="Brakhage A.A."/>
            <person name="Braus G.H."/>
            <person name="Fischer R."/>
            <person name="Frisvad J.C."/>
            <person name="Goldman G.H."/>
            <person name="Houbraken J."/>
            <person name="Oakley B."/>
            <person name="Pocsi I."/>
            <person name="Scazzocchio C."/>
            <person name="Seiboth B."/>
            <person name="vanKuyk P.A."/>
            <person name="Wortman J."/>
            <person name="Dyer P.S."/>
            <person name="Grigoriev I.V."/>
        </authorList>
    </citation>
    <scope>NUCLEOTIDE SEQUENCE [LARGE SCALE GENOMIC DNA]</scope>
    <source>
        <strain evidence="5">CBS 516.65</strain>
    </source>
</reference>
<dbReference type="SUPFAM" id="SSF51735">
    <property type="entry name" value="NAD(P)-binding Rossmann-fold domains"/>
    <property type="match status" value="1"/>
</dbReference>
<dbReference type="EMBL" id="KV878915">
    <property type="protein sequence ID" value="OJJ79798.1"/>
    <property type="molecule type" value="Genomic_DNA"/>
</dbReference>
<feature type="domain" description="NmrA-like" evidence="3">
    <location>
        <begin position="5"/>
        <end position="288"/>
    </location>
</feature>
<evidence type="ECO:0000259" key="3">
    <source>
        <dbReference type="Pfam" id="PF05368"/>
    </source>
</evidence>
<dbReference type="Pfam" id="PF05368">
    <property type="entry name" value="NmrA"/>
    <property type="match status" value="1"/>
</dbReference>
<sequence>MAPRTVVVIGATGLQGGSVVSELLQHPDIYKVRAITRNPTKPAAQSLAARGAEVQRADLDAGADALAAAFSGAHAIYALTDFWQKQSASVEIVQGKSIADAAARIPTIEHFVWSALPDPERLSGGRFMKVNHWKSKSLVAEYIQREKPELWAKTTTILFPNYFENCLTSPERYLPVPDANGVYTLLFPHSPDTVMPNVAIADTGKLVWTVLEAGPEYFTKTIAFYSQALSEAEKLAALGKRYNISTEYRKISADEFQKILESRDGMSAEMAVDFAEQLLIFEEFGNIYAREEFVQAREIPGLSLQKWPDFLRENELPVKRN</sequence>
<dbReference type="PANTHER" id="PTHR42748:SF31">
    <property type="entry name" value="NMRA-LIKE DOMAIN-CONTAINING PROTEIN-RELATED"/>
    <property type="match status" value="1"/>
</dbReference>
<gene>
    <name evidence="4" type="ORF">ASPGLDRAFT_69909</name>
</gene>
<evidence type="ECO:0000313" key="5">
    <source>
        <dbReference type="Proteomes" id="UP000184300"/>
    </source>
</evidence>
<dbReference type="PANTHER" id="PTHR42748">
    <property type="entry name" value="NITROGEN METABOLITE REPRESSION PROTEIN NMRA FAMILY MEMBER"/>
    <property type="match status" value="1"/>
</dbReference>
<evidence type="ECO:0000256" key="2">
    <source>
        <dbReference type="ARBA" id="ARBA00022857"/>
    </source>
</evidence>
<dbReference type="STRING" id="1160497.A0A1L9V7A2"/>
<dbReference type="GO" id="GO:0005634">
    <property type="term" value="C:nucleus"/>
    <property type="evidence" value="ECO:0007669"/>
    <property type="project" value="TreeGrafter"/>
</dbReference>
<keyword evidence="2" id="KW-0521">NADP</keyword>
<name>A0A1L9V7A2_ASPGL</name>